<dbReference type="EMBL" id="CP008887">
    <property type="protein sequence ID" value="AIU69850.1"/>
    <property type="molecule type" value="Genomic_DNA"/>
</dbReference>
<dbReference type="RefSeq" id="WP_050002825.1">
    <property type="nucleotide sequence ID" value="NZ_CP008887.1"/>
</dbReference>
<dbReference type="STRING" id="1505907.TEU_05620"/>
<dbReference type="Proteomes" id="UP000029980">
    <property type="component" value="Chromosome"/>
</dbReference>
<keyword evidence="2" id="KW-1185">Reference proteome</keyword>
<dbReference type="AlphaFoldDB" id="A0A097QTN6"/>
<evidence type="ECO:0000313" key="2">
    <source>
        <dbReference type="Proteomes" id="UP000029980"/>
    </source>
</evidence>
<dbReference type="OrthoDB" id="85297at2157"/>
<protein>
    <submittedName>
        <fullName evidence="1">Uncharacterized protein</fullName>
    </submittedName>
</protein>
<sequence>MRDELYSIARSEFAEDLIFEIGDRSVVLSIKGLLIARADREGYNFSFFEVTETETVLAVQVKGFIVYIAIESDEELDEEEYAGVGKALLEHLTPKIALLVTKAEKEYRGKADILLDDGMSPELKEFFYSILAKHRQGKSPYEQTEVA</sequence>
<dbReference type="GeneID" id="25152911"/>
<dbReference type="KEGG" id="teu:TEU_05620"/>
<proteinExistence type="predicted"/>
<evidence type="ECO:0000313" key="1">
    <source>
        <dbReference type="EMBL" id="AIU69850.1"/>
    </source>
</evidence>
<gene>
    <name evidence="1" type="ORF">TEU_05620</name>
</gene>
<reference evidence="1 2" key="1">
    <citation type="journal article" date="2015" name="Int. J. Syst. Evol. Microbiol.">
        <title>Thermococcus eurythermalis sp. nov., a conditional piezophilic hyperthermophilic archaeon with a wide temperature range isolated from an oil-immersed chimney in the Guaymas Basin.</title>
        <authorList>
            <person name="Zhao W."/>
            <person name="Zeng X."/>
            <person name="Xiao X."/>
        </authorList>
    </citation>
    <scope>NUCLEOTIDE SEQUENCE [LARGE SCALE GENOMIC DNA]</scope>
    <source>
        <strain evidence="1 2">A501</strain>
    </source>
</reference>
<dbReference type="HOGENOM" id="CLU_1754808_0_0_2"/>
<organism evidence="1 2">
    <name type="scientific">Thermococcus eurythermalis</name>
    <dbReference type="NCBI Taxonomy" id="1505907"/>
    <lineage>
        <taxon>Archaea</taxon>
        <taxon>Methanobacteriati</taxon>
        <taxon>Methanobacteriota</taxon>
        <taxon>Thermococci</taxon>
        <taxon>Thermococcales</taxon>
        <taxon>Thermococcaceae</taxon>
        <taxon>Thermococcus</taxon>
    </lineage>
</organism>
<name>A0A097QTN6_9EURY</name>
<accession>A0A097QTN6</accession>